<dbReference type="Proteomes" id="UP000034235">
    <property type="component" value="Unassembled WGS sequence"/>
</dbReference>
<accession>A0A0G0JHY6</accession>
<dbReference type="InterPro" id="IPR036423">
    <property type="entry name" value="SOD-like_Cu/Zn_dom_sf"/>
</dbReference>
<dbReference type="InterPro" id="IPR024134">
    <property type="entry name" value="SOD_Cu/Zn_/chaperone"/>
</dbReference>
<dbReference type="GO" id="GO:0006801">
    <property type="term" value="P:superoxide metabolic process"/>
    <property type="evidence" value="ECO:0007669"/>
    <property type="project" value="InterPro"/>
</dbReference>
<comment type="similarity">
    <text evidence="1">Belongs to the Cu-Zn superoxide dismutase family.</text>
</comment>
<name>A0A0G0JHY6_9BACT</name>
<dbReference type="EMBL" id="LBUP01000001">
    <property type="protein sequence ID" value="KKQ67298.1"/>
    <property type="molecule type" value="Genomic_DNA"/>
</dbReference>
<dbReference type="InterPro" id="IPR001424">
    <property type="entry name" value="SOD_Cu_Zn_dom"/>
</dbReference>
<protein>
    <submittedName>
        <fullName evidence="4">Cu-zn Superoxide dismutase</fullName>
    </submittedName>
</protein>
<evidence type="ECO:0000313" key="4">
    <source>
        <dbReference type="EMBL" id="KKQ67298.1"/>
    </source>
</evidence>
<evidence type="ECO:0000256" key="1">
    <source>
        <dbReference type="ARBA" id="ARBA00010457"/>
    </source>
</evidence>
<feature type="region of interest" description="Disordered" evidence="2">
    <location>
        <begin position="78"/>
        <end position="100"/>
    </location>
</feature>
<proteinExistence type="inferred from homology"/>
<sequence>MDLILKNGKEIMRARADIVGEGITGEAEFVELDFSHQCGSIVKVTVKVKGDPSVLTPGMHGCHIHENGLCEPPFQSAGGHFDPGPAGNTDPDVNHPYHSGDLPNIHIDENGEGYLETVTTRITLSDGPLSILAGDGTCLMVHGNEDQCMPGEHKSGVSGGPRAACGVIRAV</sequence>
<reference evidence="4 5" key="1">
    <citation type="journal article" date="2015" name="Nature">
        <title>rRNA introns, odd ribosomes, and small enigmatic genomes across a large radiation of phyla.</title>
        <authorList>
            <person name="Brown C.T."/>
            <person name="Hug L.A."/>
            <person name="Thomas B.C."/>
            <person name="Sharon I."/>
            <person name="Castelle C.J."/>
            <person name="Singh A."/>
            <person name="Wilkins M.J."/>
            <person name="Williams K.H."/>
            <person name="Banfield J.F."/>
        </authorList>
    </citation>
    <scope>NUCLEOTIDE SEQUENCE [LARGE SCALE GENOMIC DNA]</scope>
</reference>
<dbReference type="SUPFAM" id="SSF49329">
    <property type="entry name" value="Cu,Zn superoxide dismutase-like"/>
    <property type="match status" value="1"/>
</dbReference>
<dbReference type="AlphaFoldDB" id="A0A0G0JHY6"/>
<dbReference type="PANTHER" id="PTHR10003">
    <property type="entry name" value="SUPEROXIDE DISMUTASE CU-ZN -RELATED"/>
    <property type="match status" value="1"/>
</dbReference>
<feature type="domain" description="Superoxide dismutase copper/zinc binding" evidence="3">
    <location>
        <begin position="25"/>
        <end position="168"/>
    </location>
</feature>
<dbReference type="PRINTS" id="PR00068">
    <property type="entry name" value="CUZNDISMTASE"/>
</dbReference>
<comment type="caution">
    <text evidence="4">The sequence shown here is derived from an EMBL/GenBank/DDBJ whole genome shotgun (WGS) entry which is preliminary data.</text>
</comment>
<evidence type="ECO:0000259" key="3">
    <source>
        <dbReference type="Pfam" id="PF00080"/>
    </source>
</evidence>
<dbReference type="GO" id="GO:0005507">
    <property type="term" value="F:copper ion binding"/>
    <property type="evidence" value="ECO:0007669"/>
    <property type="project" value="InterPro"/>
</dbReference>
<organism evidence="4 5">
    <name type="scientific">Candidatus Daviesbacteria bacterium GW2011_GWA2_38_24</name>
    <dbReference type="NCBI Taxonomy" id="1618422"/>
    <lineage>
        <taxon>Bacteria</taxon>
        <taxon>Candidatus Daviesiibacteriota</taxon>
    </lineage>
</organism>
<evidence type="ECO:0000256" key="2">
    <source>
        <dbReference type="SAM" id="MobiDB-lite"/>
    </source>
</evidence>
<dbReference type="Pfam" id="PF00080">
    <property type="entry name" value="Sod_Cu"/>
    <property type="match status" value="1"/>
</dbReference>
<dbReference type="Gene3D" id="2.60.40.200">
    <property type="entry name" value="Superoxide dismutase, copper/zinc binding domain"/>
    <property type="match status" value="1"/>
</dbReference>
<gene>
    <name evidence="4" type="ORF">US86_C0001G0225</name>
</gene>
<evidence type="ECO:0000313" key="5">
    <source>
        <dbReference type="Proteomes" id="UP000034235"/>
    </source>
</evidence>